<dbReference type="PANTHER" id="PTHR46288">
    <property type="entry name" value="PHORBOL-ESTER/DAG-TYPE DOMAIN-CONTAINING PROTEIN"/>
    <property type="match status" value="1"/>
</dbReference>
<dbReference type="InterPro" id="IPR046349">
    <property type="entry name" value="C1-like_sf"/>
</dbReference>
<comment type="caution">
    <text evidence="3">The sequence shown here is derived from an EMBL/GenBank/DDBJ whole genome shotgun (WGS) entry which is preliminary data.</text>
</comment>
<keyword evidence="4" id="KW-1185">Reference proteome</keyword>
<evidence type="ECO:0000313" key="4">
    <source>
        <dbReference type="Proteomes" id="UP000436088"/>
    </source>
</evidence>
<dbReference type="Proteomes" id="UP000436088">
    <property type="component" value="Unassembled WGS sequence"/>
</dbReference>
<organism evidence="3 4">
    <name type="scientific">Hibiscus syriacus</name>
    <name type="common">Rose of Sharon</name>
    <dbReference type="NCBI Taxonomy" id="106335"/>
    <lineage>
        <taxon>Eukaryota</taxon>
        <taxon>Viridiplantae</taxon>
        <taxon>Streptophyta</taxon>
        <taxon>Embryophyta</taxon>
        <taxon>Tracheophyta</taxon>
        <taxon>Spermatophyta</taxon>
        <taxon>Magnoliopsida</taxon>
        <taxon>eudicotyledons</taxon>
        <taxon>Gunneridae</taxon>
        <taxon>Pentapetalae</taxon>
        <taxon>rosids</taxon>
        <taxon>malvids</taxon>
        <taxon>Malvales</taxon>
        <taxon>Malvaceae</taxon>
        <taxon>Malvoideae</taxon>
        <taxon>Hibiscus</taxon>
    </lineage>
</organism>
<feature type="domain" description="DC1" evidence="2">
    <location>
        <begin position="274"/>
        <end position="323"/>
    </location>
</feature>
<evidence type="ECO:0000256" key="1">
    <source>
        <dbReference type="ARBA" id="ARBA00022737"/>
    </source>
</evidence>
<keyword evidence="1" id="KW-0677">Repeat</keyword>
<protein>
    <recommendedName>
        <fullName evidence="2">DC1 domain-containing protein</fullName>
    </recommendedName>
</protein>
<dbReference type="AlphaFoldDB" id="A0A6A3AJF9"/>
<dbReference type="InterPro" id="IPR004146">
    <property type="entry name" value="DC1"/>
</dbReference>
<dbReference type="EMBL" id="VEPZ02001004">
    <property type="protein sequence ID" value="KAE8703029.1"/>
    <property type="molecule type" value="Genomic_DNA"/>
</dbReference>
<proteinExistence type="predicted"/>
<evidence type="ECO:0000259" key="2">
    <source>
        <dbReference type="Pfam" id="PF03107"/>
    </source>
</evidence>
<reference evidence="3" key="1">
    <citation type="submission" date="2019-09" db="EMBL/GenBank/DDBJ databases">
        <title>Draft genome information of white flower Hibiscus syriacus.</title>
        <authorList>
            <person name="Kim Y.-M."/>
        </authorList>
    </citation>
    <scope>NUCLEOTIDE SEQUENCE [LARGE SCALE GENOMIC DNA]</scope>
    <source>
        <strain evidence="3">YM2019G1</strain>
    </source>
</reference>
<accession>A0A6A3AJF9</accession>
<evidence type="ECO:0000313" key="3">
    <source>
        <dbReference type="EMBL" id="KAE8703029.1"/>
    </source>
</evidence>
<dbReference type="PANTHER" id="PTHR46288:SF86">
    <property type="entry name" value="PHORBOL-ESTER_DAG-TYPE DOMAIN-CONTAINING PROTEIN"/>
    <property type="match status" value="1"/>
</dbReference>
<name>A0A6A3AJF9_HIBSY</name>
<dbReference type="Pfam" id="PF03107">
    <property type="entry name" value="C1_2"/>
    <property type="match status" value="1"/>
</dbReference>
<sequence>MDSRLPSKCDHSSYRYIEKVKKPDRNLSREITHPLHRQHRLQLGWRPWGFICDKCLYISAADYGYSCVSCDFRLDLACASSASGTELPKDEEPLRFKDGKRKTIQHYSHAHKLSFFKYRKIHEQDLDCFWCEKHLSVVCYGCTKCRFYLHSGCSDKIPRTLAHHFHIPGHTLRLSSTLAVAGDCFACKRSIYYSKLRYIWEKCIFHLHLECAKLLPTLKLACHPHRLAYFRGTSKLDCRTCGKHCGGDDSICRCVQCDISFHLKCVVPSEATSKYHKHPLILTKSVKEDDSDEFCCDVCENERDPKHPVYYCQSCTFVAHIQCLLPDVDEDQITSSMETRKLCMRRKWSRMKGVMASTLCFDLSSTNTKCMR</sequence>
<dbReference type="SUPFAM" id="SSF57889">
    <property type="entry name" value="Cysteine-rich domain"/>
    <property type="match status" value="3"/>
</dbReference>
<gene>
    <name evidence="3" type="ORF">F3Y22_tig00110478pilonHSYRG00250</name>
</gene>